<dbReference type="RefSeq" id="WP_182173285.1">
    <property type="nucleotide sequence ID" value="NZ_JACFXU010000014.1"/>
</dbReference>
<dbReference type="InterPro" id="IPR000271">
    <property type="entry name" value="Ribosomal_bL34"/>
</dbReference>
<reference evidence="6 7" key="1">
    <citation type="submission" date="2020-07" db="EMBL/GenBank/DDBJ databases">
        <title>Halieaceae bacterium, F7430, whole genome shotgun sequencing project.</title>
        <authorList>
            <person name="Jiang S."/>
            <person name="Liu Z.W."/>
            <person name="Du Z.J."/>
        </authorList>
    </citation>
    <scope>NUCLEOTIDE SEQUENCE [LARGE SCALE GENOMIC DNA]</scope>
    <source>
        <strain evidence="6 7">F7430</strain>
    </source>
</reference>
<dbReference type="NCBIfam" id="TIGR01030">
    <property type="entry name" value="rpmH_bact"/>
    <property type="match status" value="1"/>
</dbReference>
<keyword evidence="7" id="KW-1185">Reference proteome</keyword>
<dbReference type="EMBL" id="JACFXU010000014">
    <property type="protein sequence ID" value="MBA6413662.1"/>
    <property type="molecule type" value="Genomic_DNA"/>
</dbReference>
<evidence type="ECO:0000256" key="1">
    <source>
        <dbReference type="ARBA" id="ARBA00010111"/>
    </source>
</evidence>
<dbReference type="AlphaFoldDB" id="A0A7W2YK07"/>
<dbReference type="PROSITE" id="PS00784">
    <property type="entry name" value="RIBOSOMAL_L34"/>
    <property type="match status" value="1"/>
</dbReference>
<dbReference type="Pfam" id="PF00468">
    <property type="entry name" value="Ribosomal_L34"/>
    <property type="match status" value="1"/>
</dbReference>
<evidence type="ECO:0000313" key="7">
    <source>
        <dbReference type="Proteomes" id="UP000539350"/>
    </source>
</evidence>
<dbReference type="HAMAP" id="MF_00391">
    <property type="entry name" value="Ribosomal_bL34"/>
    <property type="match status" value="1"/>
</dbReference>
<name>A0A7W2YK07_9GAMM</name>
<dbReference type="PANTHER" id="PTHR14503">
    <property type="entry name" value="MITOCHONDRIAL RIBOSOMAL PROTEIN 34 FAMILY MEMBER"/>
    <property type="match status" value="1"/>
</dbReference>
<keyword evidence="2 5" id="KW-0689">Ribosomal protein</keyword>
<comment type="caution">
    <text evidence="6">The sequence shown here is derived from an EMBL/GenBank/DDBJ whole genome shotgun (WGS) entry which is preliminary data.</text>
</comment>
<gene>
    <name evidence="5 6" type="primary">rpmH</name>
    <name evidence="6" type="ORF">H2508_11120</name>
</gene>
<dbReference type="PANTHER" id="PTHR14503:SF4">
    <property type="entry name" value="LARGE RIBOSOMAL SUBUNIT PROTEIN BL34M"/>
    <property type="match status" value="1"/>
</dbReference>
<evidence type="ECO:0000256" key="5">
    <source>
        <dbReference type="HAMAP-Rule" id="MF_00391"/>
    </source>
</evidence>
<proteinExistence type="inferred from homology"/>
<evidence type="ECO:0000256" key="2">
    <source>
        <dbReference type="ARBA" id="ARBA00022980"/>
    </source>
</evidence>
<keyword evidence="3 5" id="KW-0687">Ribonucleoprotein</keyword>
<evidence type="ECO:0000313" key="6">
    <source>
        <dbReference type="EMBL" id="MBA6413662.1"/>
    </source>
</evidence>
<dbReference type="GO" id="GO:0006412">
    <property type="term" value="P:translation"/>
    <property type="evidence" value="ECO:0007669"/>
    <property type="project" value="UniProtKB-UniRule"/>
</dbReference>
<dbReference type="Proteomes" id="UP000539350">
    <property type="component" value="Unassembled WGS sequence"/>
</dbReference>
<evidence type="ECO:0000256" key="3">
    <source>
        <dbReference type="ARBA" id="ARBA00023274"/>
    </source>
</evidence>
<organism evidence="6 7">
    <name type="scientific">Sediminihaliea albiluteola</name>
    <dbReference type="NCBI Taxonomy" id="2758564"/>
    <lineage>
        <taxon>Bacteria</taxon>
        <taxon>Pseudomonadati</taxon>
        <taxon>Pseudomonadota</taxon>
        <taxon>Gammaproteobacteria</taxon>
        <taxon>Cellvibrionales</taxon>
        <taxon>Halieaceae</taxon>
        <taxon>Sediminihaliea</taxon>
    </lineage>
</organism>
<evidence type="ECO:0000256" key="4">
    <source>
        <dbReference type="ARBA" id="ARBA00035177"/>
    </source>
</evidence>
<dbReference type="GO" id="GO:0005840">
    <property type="term" value="C:ribosome"/>
    <property type="evidence" value="ECO:0007669"/>
    <property type="project" value="UniProtKB-KW"/>
</dbReference>
<dbReference type="GO" id="GO:0003735">
    <property type="term" value="F:structural constituent of ribosome"/>
    <property type="evidence" value="ECO:0007669"/>
    <property type="project" value="InterPro"/>
</dbReference>
<dbReference type="InterPro" id="IPR020939">
    <property type="entry name" value="Ribosomal_bL34_CS"/>
</dbReference>
<dbReference type="Gene3D" id="1.10.287.3980">
    <property type="match status" value="1"/>
</dbReference>
<dbReference type="FunFam" id="1.10.287.3980:FF:000001">
    <property type="entry name" value="Mitochondrial ribosomal protein L34"/>
    <property type="match status" value="1"/>
</dbReference>
<sequence length="44" mass="5187">MKRTFQPSVIKRKRTHGFRARMATKGGRHVLNRRRAKGRKRLAA</sequence>
<protein>
    <recommendedName>
        <fullName evidence="4 5">Large ribosomal subunit protein bL34</fullName>
    </recommendedName>
</protein>
<comment type="similarity">
    <text evidence="1 5">Belongs to the bacterial ribosomal protein bL34 family.</text>
</comment>
<dbReference type="GO" id="GO:1990904">
    <property type="term" value="C:ribonucleoprotein complex"/>
    <property type="evidence" value="ECO:0007669"/>
    <property type="project" value="UniProtKB-KW"/>
</dbReference>
<accession>A0A7W2YK07</accession>